<gene>
    <name evidence="3" type="ORF">IRJ16_13245</name>
</gene>
<dbReference type="InterPro" id="IPR036237">
    <property type="entry name" value="Xyl_isomerase-like_sf"/>
</dbReference>
<organism evidence="3 4">
    <name type="scientific">Mucilaginibacter myungsuensis</name>
    <dbReference type="NCBI Taxonomy" id="649104"/>
    <lineage>
        <taxon>Bacteria</taxon>
        <taxon>Pseudomonadati</taxon>
        <taxon>Bacteroidota</taxon>
        <taxon>Sphingobacteriia</taxon>
        <taxon>Sphingobacteriales</taxon>
        <taxon>Sphingobacteriaceae</taxon>
        <taxon>Mucilaginibacter</taxon>
    </lineage>
</organism>
<evidence type="ECO:0000313" key="4">
    <source>
        <dbReference type="Proteomes" id="UP000622475"/>
    </source>
</evidence>
<keyword evidence="4" id="KW-1185">Reference proteome</keyword>
<dbReference type="RefSeq" id="WP_194112076.1">
    <property type="nucleotide sequence ID" value="NZ_JADFFL010000004.1"/>
</dbReference>
<protein>
    <submittedName>
        <fullName evidence="3">Sugar phosphate isomerase/epimerase</fullName>
    </submittedName>
</protein>
<feature type="chain" id="PRO_5037671641" evidence="1">
    <location>
        <begin position="29"/>
        <end position="293"/>
    </location>
</feature>
<name>A0A929PX64_9SPHI</name>
<evidence type="ECO:0000256" key="1">
    <source>
        <dbReference type="SAM" id="SignalP"/>
    </source>
</evidence>
<comment type="caution">
    <text evidence="3">The sequence shown here is derived from an EMBL/GenBank/DDBJ whole genome shotgun (WGS) entry which is preliminary data.</text>
</comment>
<dbReference type="PANTHER" id="PTHR12110:SF41">
    <property type="entry name" value="INOSOSE DEHYDRATASE"/>
    <property type="match status" value="1"/>
</dbReference>
<dbReference type="Gene3D" id="3.20.20.150">
    <property type="entry name" value="Divalent-metal-dependent TIM barrel enzymes"/>
    <property type="match status" value="1"/>
</dbReference>
<dbReference type="SUPFAM" id="SSF51658">
    <property type="entry name" value="Xylose isomerase-like"/>
    <property type="match status" value="1"/>
</dbReference>
<accession>A0A929PX64</accession>
<proteinExistence type="predicted"/>
<dbReference type="AlphaFoldDB" id="A0A929PX64"/>
<dbReference type="InterPro" id="IPR013022">
    <property type="entry name" value="Xyl_isomerase-like_TIM-brl"/>
</dbReference>
<sequence length="293" mass="33295">MTNRRDFLKQTGLLSAGLMTLSPSALFAAKSNLKVGLQLYTLRDYIGKDVKGVIEKIAKAGYTELETYGYDWSKKTYFGMPSKDFGALLKDNGIKSPSGHYGQDRFMYDGKDDELSSCIEAANALGQDTIVIPATGDKFRKKPEDYKYLAEALNKTAKFTKPSGVKIGYHNHDFEFKQIDGSAVYDTMLKETDPKLVTFEMDIYWVVRAGRDPIKMIEENPGRFSMWHVKDMDKNKRELNTEVGTGSIDFKKIFEFQKKSGVKHIFMEQENFSMDGFESITQSANYIKDTLLK</sequence>
<feature type="signal peptide" evidence="1">
    <location>
        <begin position="1"/>
        <end position="28"/>
    </location>
</feature>
<dbReference type="GO" id="GO:0016853">
    <property type="term" value="F:isomerase activity"/>
    <property type="evidence" value="ECO:0007669"/>
    <property type="project" value="UniProtKB-KW"/>
</dbReference>
<reference evidence="3" key="1">
    <citation type="submission" date="2020-10" db="EMBL/GenBank/DDBJ databases">
        <title>Mucilaginibacter mali sp. nov., isolated from rhizosphere soil of apple orchard.</title>
        <authorList>
            <person name="Lee J.-S."/>
            <person name="Kim H.S."/>
            <person name="Kim J.-S."/>
        </authorList>
    </citation>
    <scope>NUCLEOTIDE SEQUENCE</scope>
    <source>
        <strain evidence="3">KCTC 22746</strain>
    </source>
</reference>
<dbReference type="EMBL" id="JADFFL010000004">
    <property type="protein sequence ID" value="MBE9662854.1"/>
    <property type="molecule type" value="Genomic_DNA"/>
</dbReference>
<feature type="domain" description="Xylose isomerase-like TIM barrel" evidence="2">
    <location>
        <begin position="54"/>
        <end position="287"/>
    </location>
</feature>
<evidence type="ECO:0000313" key="3">
    <source>
        <dbReference type="EMBL" id="MBE9662854.1"/>
    </source>
</evidence>
<dbReference type="Proteomes" id="UP000622475">
    <property type="component" value="Unassembled WGS sequence"/>
</dbReference>
<dbReference type="PANTHER" id="PTHR12110">
    <property type="entry name" value="HYDROXYPYRUVATE ISOMERASE"/>
    <property type="match status" value="1"/>
</dbReference>
<dbReference type="PROSITE" id="PS51318">
    <property type="entry name" value="TAT"/>
    <property type="match status" value="1"/>
</dbReference>
<dbReference type="InterPro" id="IPR006311">
    <property type="entry name" value="TAT_signal"/>
</dbReference>
<keyword evidence="1" id="KW-0732">Signal</keyword>
<dbReference type="InterPro" id="IPR050312">
    <property type="entry name" value="IolE/XylAMocC-like"/>
</dbReference>
<dbReference type="Pfam" id="PF01261">
    <property type="entry name" value="AP_endonuc_2"/>
    <property type="match status" value="1"/>
</dbReference>
<keyword evidence="3" id="KW-0413">Isomerase</keyword>
<evidence type="ECO:0000259" key="2">
    <source>
        <dbReference type="Pfam" id="PF01261"/>
    </source>
</evidence>